<proteinExistence type="predicted"/>
<name>A0A2U1QKN7_ARTAN</name>
<reference evidence="2 3" key="1">
    <citation type="journal article" date="2018" name="Mol. Plant">
        <title>The genome of Artemisia annua provides insight into the evolution of Asteraceae family and artemisinin biosynthesis.</title>
        <authorList>
            <person name="Shen Q."/>
            <person name="Zhang L."/>
            <person name="Liao Z."/>
            <person name="Wang S."/>
            <person name="Yan T."/>
            <person name="Shi P."/>
            <person name="Liu M."/>
            <person name="Fu X."/>
            <person name="Pan Q."/>
            <person name="Wang Y."/>
            <person name="Lv Z."/>
            <person name="Lu X."/>
            <person name="Zhang F."/>
            <person name="Jiang W."/>
            <person name="Ma Y."/>
            <person name="Chen M."/>
            <person name="Hao X."/>
            <person name="Li L."/>
            <person name="Tang Y."/>
            <person name="Lv G."/>
            <person name="Zhou Y."/>
            <person name="Sun X."/>
            <person name="Brodelius P.E."/>
            <person name="Rose J.K.C."/>
            <person name="Tang K."/>
        </authorList>
    </citation>
    <scope>NUCLEOTIDE SEQUENCE [LARGE SCALE GENOMIC DNA]</scope>
    <source>
        <strain evidence="3">cv. Huhao1</strain>
        <tissue evidence="2">Leaf</tissue>
    </source>
</reference>
<protein>
    <submittedName>
        <fullName evidence="2">Uncharacterized protein</fullName>
    </submittedName>
</protein>
<gene>
    <name evidence="2" type="ORF">CTI12_AA017260</name>
</gene>
<evidence type="ECO:0000313" key="2">
    <source>
        <dbReference type="EMBL" id="PWA98553.1"/>
    </source>
</evidence>
<organism evidence="2 3">
    <name type="scientific">Artemisia annua</name>
    <name type="common">Sweet wormwood</name>
    <dbReference type="NCBI Taxonomy" id="35608"/>
    <lineage>
        <taxon>Eukaryota</taxon>
        <taxon>Viridiplantae</taxon>
        <taxon>Streptophyta</taxon>
        <taxon>Embryophyta</taxon>
        <taxon>Tracheophyta</taxon>
        <taxon>Spermatophyta</taxon>
        <taxon>Magnoliopsida</taxon>
        <taxon>eudicotyledons</taxon>
        <taxon>Gunneridae</taxon>
        <taxon>Pentapetalae</taxon>
        <taxon>asterids</taxon>
        <taxon>campanulids</taxon>
        <taxon>Asterales</taxon>
        <taxon>Asteraceae</taxon>
        <taxon>Asteroideae</taxon>
        <taxon>Anthemideae</taxon>
        <taxon>Artemisiinae</taxon>
        <taxon>Artemisia</taxon>
    </lineage>
</organism>
<feature type="chain" id="PRO_5015700895" evidence="1">
    <location>
        <begin position="22"/>
        <end position="89"/>
    </location>
</feature>
<sequence length="89" mass="8788">MAAILAYGGMVVVIVATVSMATTKPGSSSSCLAHDGDNIMSNGLAGNVAVAAEPCFIEAVVATFLPDTLCAAVAFLLLPSGITAIAGKF</sequence>
<feature type="signal peptide" evidence="1">
    <location>
        <begin position="1"/>
        <end position="21"/>
    </location>
</feature>
<dbReference type="Proteomes" id="UP000245207">
    <property type="component" value="Unassembled WGS sequence"/>
</dbReference>
<dbReference type="EMBL" id="PKPP01000061">
    <property type="protein sequence ID" value="PWA98553.1"/>
    <property type="molecule type" value="Genomic_DNA"/>
</dbReference>
<keyword evidence="1" id="KW-0732">Signal</keyword>
<comment type="caution">
    <text evidence="2">The sequence shown here is derived from an EMBL/GenBank/DDBJ whole genome shotgun (WGS) entry which is preliminary data.</text>
</comment>
<dbReference type="AlphaFoldDB" id="A0A2U1QKN7"/>
<evidence type="ECO:0000313" key="3">
    <source>
        <dbReference type="Proteomes" id="UP000245207"/>
    </source>
</evidence>
<keyword evidence="3" id="KW-1185">Reference proteome</keyword>
<evidence type="ECO:0000256" key="1">
    <source>
        <dbReference type="SAM" id="SignalP"/>
    </source>
</evidence>
<accession>A0A2U1QKN7</accession>